<feature type="region of interest" description="Disordered" evidence="1">
    <location>
        <begin position="1"/>
        <end position="20"/>
    </location>
</feature>
<evidence type="ECO:0000313" key="2">
    <source>
        <dbReference type="EMBL" id="MBX0325535.1"/>
    </source>
</evidence>
<sequence>MSTKTSDSTDRLPTAGPDTGTFDRYKAVITDDGEFLIYDVESEDAWIQSQVAVKLETYR</sequence>
<gene>
    <name evidence="2" type="ORF">EGH21_21145</name>
</gene>
<dbReference type="Pfam" id="PF24018">
    <property type="entry name" value="DUF7331"/>
    <property type="match status" value="1"/>
</dbReference>
<comment type="caution">
    <text evidence="2">The sequence shown here is derived from an EMBL/GenBank/DDBJ whole genome shotgun (WGS) entry which is preliminary data.</text>
</comment>
<dbReference type="InterPro" id="IPR055755">
    <property type="entry name" value="DUF7331"/>
</dbReference>
<dbReference type="RefSeq" id="WP_220620396.1">
    <property type="nucleotide sequence ID" value="NZ_RKLR01000015.1"/>
</dbReference>
<name>A0AAW4PYC3_9EURY</name>
<reference evidence="2 3" key="1">
    <citation type="submission" date="2021-06" db="EMBL/GenBank/DDBJ databases">
        <title>Halomicroarcula sp. a new haloarchaeum isolated from saline soil.</title>
        <authorList>
            <person name="Duran-Viseras A."/>
            <person name="Sanchez-Porro C."/>
            <person name="Ventosa A."/>
        </authorList>
    </citation>
    <scope>NUCLEOTIDE SEQUENCE [LARGE SCALE GENOMIC DNA]</scope>
    <source>
        <strain evidence="2 3">F13</strain>
    </source>
</reference>
<accession>A0AAW4PYC3</accession>
<dbReference type="Proteomes" id="UP001430377">
    <property type="component" value="Unassembled WGS sequence"/>
</dbReference>
<evidence type="ECO:0000313" key="3">
    <source>
        <dbReference type="Proteomes" id="UP001430377"/>
    </source>
</evidence>
<organism evidence="2 3">
    <name type="scientific">Haloarcula rubra</name>
    <dbReference type="NCBI Taxonomy" id="2487747"/>
    <lineage>
        <taxon>Archaea</taxon>
        <taxon>Methanobacteriati</taxon>
        <taxon>Methanobacteriota</taxon>
        <taxon>Stenosarchaea group</taxon>
        <taxon>Halobacteria</taxon>
        <taxon>Halobacteriales</taxon>
        <taxon>Haloarculaceae</taxon>
        <taxon>Haloarcula</taxon>
    </lineage>
</organism>
<proteinExistence type="predicted"/>
<dbReference type="EMBL" id="RKLR01000015">
    <property type="protein sequence ID" value="MBX0325535.1"/>
    <property type="molecule type" value="Genomic_DNA"/>
</dbReference>
<keyword evidence="3" id="KW-1185">Reference proteome</keyword>
<protein>
    <submittedName>
        <fullName evidence="2">Uncharacterized protein</fullName>
    </submittedName>
</protein>
<dbReference type="AlphaFoldDB" id="A0AAW4PYC3"/>
<evidence type="ECO:0000256" key="1">
    <source>
        <dbReference type="SAM" id="MobiDB-lite"/>
    </source>
</evidence>